<feature type="domain" description="ChlI/MoxR AAA lid" evidence="2">
    <location>
        <begin position="258"/>
        <end position="329"/>
    </location>
</feature>
<dbReference type="Gene3D" id="3.40.50.300">
    <property type="entry name" value="P-loop containing nucleotide triphosphate hydrolases"/>
    <property type="match status" value="1"/>
</dbReference>
<keyword evidence="4" id="KW-1185">Reference proteome</keyword>
<proteinExistence type="predicted"/>
<dbReference type="PANTHER" id="PTHR42759">
    <property type="entry name" value="MOXR FAMILY PROTEIN"/>
    <property type="match status" value="1"/>
</dbReference>
<comment type="caution">
    <text evidence="3">The sequence shown here is derived from an EMBL/GenBank/DDBJ whole genome shotgun (WGS) entry which is preliminary data.</text>
</comment>
<dbReference type="EMBL" id="BAAAGX010000008">
    <property type="protein sequence ID" value="GAA0236512.1"/>
    <property type="molecule type" value="Genomic_DNA"/>
</dbReference>
<evidence type="ECO:0000313" key="4">
    <source>
        <dbReference type="Proteomes" id="UP001500967"/>
    </source>
</evidence>
<evidence type="ECO:0000313" key="3">
    <source>
        <dbReference type="EMBL" id="GAA0236512.1"/>
    </source>
</evidence>
<protein>
    <submittedName>
        <fullName evidence="3">MoxR family ATPase</fullName>
    </submittedName>
</protein>
<dbReference type="InterPro" id="IPR027417">
    <property type="entry name" value="P-loop_NTPase"/>
</dbReference>
<reference evidence="3 4" key="1">
    <citation type="journal article" date="2019" name="Int. J. Syst. Evol. Microbiol.">
        <title>The Global Catalogue of Microorganisms (GCM) 10K type strain sequencing project: providing services to taxonomists for standard genome sequencing and annotation.</title>
        <authorList>
            <consortium name="The Broad Institute Genomics Platform"/>
            <consortium name="The Broad Institute Genome Sequencing Center for Infectious Disease"/>
            <person name="Wu L."/>
            <person name="Ma J."/>
        </authorList>
    </citation>
    <scope>NUCLEOTIDE SEQUENCE [LARGE SCALE GENOMIC DNA]</scope>
    <source>
        <strain evidence="3 4">JCM 10425</strain>
    </source>
</reference>
<dbReference type="Proteomes" id="UP001500967">
    <property type="component" value="Unassembled WGS sequence"/>
</dbReference>
<name>A0ABN0U2I3_9ACTN</name>
<evidence type="ECO:0000259" key="2">
    <source>
        <dbReference type="Pfam" id="PF17863"/>
    </source>
</evidence>
<sequence>MATEEGSPLTWSEKLSGHWVDYPARSGPDRFAAPFQRLANNLEKVIKGKPDEVRLALCCLFAGGHLLLDDVPGVGKTTLARAIAESIAGSWHRIQFTPDLLPSDITGTMIYRQHTGDLAFRAGPVFGHIVLCDEINRASPKTQSALLEVMEEHQVSIDGERHELPEPFFVVATQNPVDLAGTYPLPEAQLDRFLMSLSLGYPAHAAEVDVLRAQTGQERPPALEPVLTPDDVATMTRDARSTHVAENLFDYVVRIAAETRATPEVRLGVSPRGSLALVRAAQVWAAADGRDAVTSDDVTALTGPVLAHRLILTPEAELNGVSAAELLRTILRRVDAPRFVSGR</sequence>
<gene>
    <name evidence="3" type="ORF">GCM10009539_22290</name>
</gene>
<dbReference type="InterPro" id="IPR041628">
    <property type="entry name" value="ChlI/MoxR_AAA_lid"/>
</dbReference>
<dbReference type="PANTHER" id="PTHR42759:SF5">
    <property type="entry name" value="METHANOL DEHYDROGENASE REGULATOR"/>
    <property type="match status" value="1"/>
</dbReference>
<accession>A0ABN0U2I3</accession>
<dbReference type="SUPFAM" id="SSF52540">
    <property type="entry name" value="P-loop containing nucleoside triphosphate hydrolases"/>
    <property type="match status" value="1"/>
</dbReference>
<dbReference type="InterPro" id="IPR050764">
    <property type="entry name" value="CbbQ/NirQ/NorQ/GpvN"/>
</dbReference>
<evidence type="ECO:0000259" key="1">
    <source>
        <dbReference type="Pfam" id="PF07726"/>
    </source>
</evidence>
<dbReference type="CDD" id="cd00009">
    <property type="entry name" value="AAA"/>
    <property type="match status" value="1"/>
</dbReference>
<dbReference type="Pfam" id="PF17863">
    <property type="entry name" value="AAA_lid_2"/>
    <property type="match status" value="1"/>
</dbReference>
<feature type="domain" description="ATPase AAA-3" evidence="1">
    <location>
        <begin position="65"/>
        <end position="195"/>
    </location>
</feature>
<dbReference type="InterPro" id="IPR011703">
    <property type="entry name" value="ATPase_AAA-3"/>
</dbReference>
<dbReference type="PIRSF" id="PIRSF002849">
    <property type="entry name" value="AAA_ATPase_chaperone_MoxR_prd"/>
    <property type="match status" value="1"/>
</dbReference>
<dbReference type="Gene3D" id="1.10.8.80">
    <property type="entry name" value="Magnesium chelatase subunit I, C-Terminal domain"/>
    <property type="match status" value="1"/>
</dbReference>
<organism evidence="3 4">
    <name type="scientific">Cryptosporangium japonicum</name>
    <dbReference type="NCBI Taxonomy" id="80872"/>
    <lineage>
        <taxon>Bacteria</taxon>
        <taxon>Bacillati</taxon>
        <taxon>Actinomycetota</taxon>
        <taxon>Actinomycetes</taxon>
        <taxon>Cryptosporangiales</taxon>
        <taxon>Cryptosporangiaceae</taxon>
        <taxon>Cryptosporangium</taxon>
    </lineage>
</organism>
<dbReference type="Pfam" id="PF07726">
    <property type="entry name" value="AAA_3"/>
    <property type="match status" value="1"/>
</dbReference>